<gene>
    <name evidence="2" type="ORF">E3N84_09315</name>
</gene>
<dbReference type="CDD" id="cd00090">
    <property type="entry name" value="HTH_ARSR"/>
    <property type="match status" value="1"/>
</dbReference>
<dbReference type="Proteomes" id="UP000298488">
    <property type="component" value="Unassembled WGS sequence"/>
</dbReference>
<dbReference type="SUPFAM" id="SSF46785">
    <property type="entry name" value="Winged helix' DNA-binding domain"/>
    <property type="match status" value="1"/>
</dbReference>
<name>A0A4R8VDJ6_9MICO</name>
<sequence length="231" mass="25885">MSWSRGNRPRRALAFPRGLALNRDMAPRRLPDYRTLASLSRINLLHELQQHGAKTVTELADVTGLHHNTAREHLHRLIEAGFVDSESIPSIGRGRPQLRYRAARDRQDPARKRRQESSENRTALLHRLLPVREVTGENEARTRQLDSLDDHMEQCGFDAEINASGTHMTMFGCPFAGLAHDNPQVCAVHFVLVQDALAIDDGPMRATELHPFCGPETCTVDLDDSDAEDAS</sequence>
<reference evidence="2 3" key="1">
    <citation type="submission" date="2019-03" db="EMBL/GenBank/DDBJ databases">
        <title>Genomics of glacier-inhabiting Cryobacterium strains.</title>
        <authorList>
            <person name="Liu Q."/>
            <person name="Xin Y.-H."/>
        </authorList>
    </citation>
    <scope>NUCLEOTIDE SEQUENCE [LARGE SCALE GENOMIC DNA]</scope>
    <source>
        <strain evidence="2 3">CGMCC 1.10440</strain>
    </source>
</reference>
<keyword evidence="3" id="KW-1185">Reference proteome</keyword>
<dbReference type="Pfam" id="PF12840">
    <property type="entry name" value="HTH_20"/>
    <property type="match status" value="1"/>
</dbReference>
<dbReference type="Gene3D" id="1.10.10.10">
    <property type="entry name" value="Winged helix-like DNA-binding domain superfamily/Winged helix DNA-binding domain"/>
    <property type="match status" value="1"/>
</dbReference>
<evidence type="ECO:0000256" key="1">
    <source>
        <dbReference type="SAM" id="MobiDB-lite"/>
    </source>
</evidence>
<evidence type="ECO:0000313" key="2">
    <source>
        <dbReference type="EMBL" id="TFB80212.1"/>
    </source>
</evidence>
<comment type="caution">
    <text evidence="2">The sequence shown here is derived from an EMBL/GenBank/DDBJ whole genome shotgun (WGS) entry which is preliminary data.</text>
</comment>
<dbReference type="InterPro" id="IPR036390">
    <property type="entry name" value="WH_DNA-bd_sf"/>
</dbReference>
<dbReference type="OrthoDB" id="3399802at2"/>
<dbReference type="InterPro" id="IPR036388">
    <property type="entry name" value="WH-like_DNA-bd_sf"/>
</dbReference>
<dbReference type="EMBL" id="SOFI01000003">
    <property type="protein sequence ID" value="TFB80212.1"/>
    <property type="molecule type" value="Genomic_DNA"/>
</dbReference>
<feature type="region of interest" description="Disordered" evidence="1">
    <location>
        <begin position="93"/>
        <end position="121"/>
    </location>
</feature>
<feature type="compositionally biased region" description="Basic and acidic residues" evidence="1">
    <location>
        <begin position="102"/>
        <end position="119"/>
    </location>
</feature>
<accession>A0A4R8VDJ6</accession>
<proteinExistence type="predicted"/>
<dbReference type="InterPro" id="IPR011991">
    <property type="entry name" value="ArsR-like_HTH"/>
</dbReference>
<evidence type="ECO:0000313" key="3">
    <source>
        <dbReference type="Proteomes" id="UP000298488"/>
    </source>
</evidence>
<protein>
    <submittedName>
        <fullName evidence="2">MarR family transcriptional regulator</fullName>
    </submittedName>
</protein>
<organism evidence="2 3">
    <name type="scientific">Terrimesophilobacter mesophilus</name>
    <dbReference type="NCBI Taxonomy" id="433647"/>
    <lineage>
        <taxon>Bacteria</taxon>
        <taxon>Bacillati</taxon>
        <taxon>Actinomycetota</taxon>
        <taxon>Actinomycetes</taxon>
        <taxon>Micrococcales</taxon>
        <taxon>Microbacteriaceae</taxon>
        <taxon>Terrimesophilobacter</taxon>
    </lineage>
</organism>
<dbReference type="AlphaFoldDB" id="A0A4R8VDJ6"/>